<proteinExistence type="predicted"/>
<dbReference type="EMBL" id="JAGGJA010000007">
    <property type="protein sequence ID" value="MCW9707558.1"/>
    <property type="molecule type" value="Genomic_DNA"/>
</dbReference>
<protein>
    <submittedName>
        <fullName evidence="3">Thioredoxin family protein</fullName>
    </submittedName>
</protein>
<dbReference type="SUPFAM" id="SSF52833">
    <property type="entry name" value="Thioredoxin-like"/>
    <property type="match status" value="1"/>
</dbReference>
<evidence type="ECO:0000313" key="4">
    <source>
        <dbReference type="Proteomes" id="UP001207918"/>
    </source>
</evidence>
<comment type="caution">
    <text evidence="3">The sequence shown here is derived from an EMBL/GenBank/DDBJ whole genome shotgun (WGS) entry which is preliminary data.</text>
</comment>
<dbReference type="InterPro" id="IPR051099">
    <property type="entry name" value="AGR/TXD"/>
</dbReference>
<dbReference type="RefSeq" id="WP_265766349.1">
    <property type="nucleotide sequence ID" value="NZ_JAGGJA010000007.1"/>
</dbReference>
<evidence type="ECO:0000256" key="1">
    <source>
        <dbReference type="ARBA" id="ARBA00022729"/>
    </source>
</evidence>
<evidence type="ECO:0000256" key="2">
    <source>
        <dbReference type="SAM" id="SignalP"/>
    </source>
</evidence>
<evidence type="ECO:0000313" key="3">
    <source>
        <dbReference type="EMBL" id="MCW9707558.1"/>
    </source>
</evidence>
<keyword evidence="1 2" id="KW-0732">Signal</keyword>
<dbReference type="PANTHER" id="PTHR15337">
    <property type="entry name" value="ANTERIOR GRADIENT PROTEIN-RELATED"/>
    <property type="match status" value="1"/>
</dbReference>
<organism evidence="3 4">
    <name type="scientific">Fodinibius salsisoli</name>
    <dbReference type="NCBI Taxonomy" id="2820877"/>
    <lineage>
        <taxon>Bacteria</taxon>
        <taxon>Pseudomonadati</taxon>
        <taxon>Balneolota</taxon>
        <taxon>Balneolia</taxon>
        <taxon>Balneolales</taxon>
        <taxon>Balneolaceae</taxon>
        <taxon>Fodinibius</taxon>
    </lineage>
</organism>
<sequence length="132" mass="15103">MKYKISILAFIVVLIPSLAGAQTISWLSLQEAQAQAADSDKKVMIFAEAEWCGYCKKMHNQVFPKQSVAGSLAKYFYPVWLNIESDRKIHLLANRLRSSHWLVVFGRAAEHLLLSFWIRKEPLSEPSPALWQ</sequence>
<dbReference type="Pfam" id="PF13899">
    <property type="entry name" value="Thioredoxin_7"/>
    <property type="match status" value="1"/>
</dbReference>
<dbReference type="InterPro" id="IPR036249">
    <property type="entry name" value="Thioredoxin-like_sf"/>
</dbReference>
<reference evidence="3 4" key="1">
    <citation type="submission" date="2021-03" db="EMBL/GenBank/DDBJ databases">
        <title>Aliifodinibius sp. nov., a new bacterium isolated from saline soil.</title>
        <authorList>
            <person name="Galisteo C."/>
            <person name="De La Haba R."/>
            <person name="Sanchez-Porro C."/>
            <person name="Ventosa A."/>
        </authorList>
    </citation>
    <scope>NUCLEOTIDE SEQUENCE [LARGE SCALE GENOMIC DNA]</scope>
    <source>
        <strain evidence="3 4">1BSP15-2V2</strain>
    </source>
</reference>
<feature type="signal peptide" evidence="2">
    <location>
        <begin position="1"/>
        <end position="21"/>
    </location>
</feature>
<name>A0ABT3PNW7_9BACT</name>
<keyword evidence="4" id="KW-1185">Reference proteome</keyword>
<dbReference type="PANTHER" id="PTHR15337:SF11">
    <property type="entry name" value="THIOREDOXIN DOMAIN-CONTAINING PROTEIN"/>
    <property type="match status" value="1"/>
</dbReference>
<feature type="chain" id="PRO_5046782001" evidence="2">
    <location>
        <begin position="22"/>
        <end position="132"/>
    </location>
</feature>
<dbReference type="Gene3D" id="3.40.30.10">
    <property type="entry name" value="Glutaredoxin"/>
    <property type="match status" value="1"/>
</dbReference>
<gene>
    <name evidence="3" type="ORF">J6I44_11890</name>
</gene>
<accession>A0ABT3PNW7</accession>
<dbReference type="Proteomes" id="UP001207918">
    <property type="component" value="Unassembled WGS sequence"/>
</dbReference>